<dbReference type="EMBL" id="FZQP02000460">
    <property type="protein sequence ID" value="VVC89137.1"/>
    <property type="molecule type" value="Genomic_DNA"/>
</dbReference>
<protein>
    <submittedName>
        <fullName evidence="1">Uncharacterized protein</fullName>
    </submittedName>
</protein>
<gene>
    <name evidence="1" type="ORF">LSINAPIS_LOCUS2342</name>
</gene>
<organism evidence="1 2">
    <name type="scientific">Leptidea sinapis</name>
    <dbReference type="NCBI Taxonomy" id="189913"/>
    <lineage>
        <taxon>Eukaryota</taxon>
        <taxon>Metazoa</taxon>
        <taxon>Ecdysozoa</taxon>
        <taxon>Arthropoda</taxon>
        <taxon>Hexapoda</taxon>
        <taxon>Insecta</taxon>
        <taxon>Pterygota</taxon>
        <taxon>Neoptera</taxon>
        <taxon>Endopterygota</taxon>
        <taxon>Lepidoptera</taxon>
        <taxon>Glossata</taxon>
        <taxon>Ditrysia</taxon>
        <taxon>Papilionoidea</taxon>
        <taxon>Pieridae</taxon>
        <taxon>Dismorphiinae</taxon>
        <taxon>Leptidea</taxon>
    </lineage>
</organism>
<sequence length="77" mass="9044">MDQDSNLFDRTLQRCSILESELGNARRNILAPKRGVPILAKTIKCNYNCTKRIANAVYYNWKKRTKYYVGTLWDSKK</sequence>
<dbReference type="AlphaFoldDB" id="A0A5E4PVG6"/>
<reference evidence="1 2" key="1">
    <citation type="submission" date="2017-07" db="EMBL/GenBank/DDBJ databases">
        <authorList>
            <person name="Talla V."/>
            <person name="Backstrom N."/>
        </authorList>
    </citation>
    <scope>NUCLEOTIDE SEQUENCE [LARGE SCALE GENOMIC DNA]</scope>
</reference>
<dbReference type="Proteomes" id="UP000324832">
    <property type="component" value="Unassembled WGS sequence"/>
</dbReference>
<keyword evidence="2" id="KW-1185">Reference proteome</keyword>
<name>A0A5E4PVG6_9NEOP</name>
<evidence type="ECO:0000313" key="1">
    <source>
        <dbReference type="EMBL" id="VVC89137.1"/>
    </source>
</evidence>
<proteinExistence type="predicted"/>
<accession>A0A5E4PVG6</accession>
<evidence type="ECO:0000313" key="2">
    <source>
        <dbReference type="Proteomes" id="UP000324832"/>
    </source>
</evidence>